<protein>
    <submittedName>
        <fullName evidence="1">Uncharacterized protein</fullName>
    </submittedName>
</protein>
<keyword evidence="2" id="KW-1185">Reference proteome</keyword>
<name>A0A7Z0BUH6_9SPHN</name>
<reference evidence="1 2" key="1">
    <citation type="submission" date="2020-07" db="EMBL/GenBank/DDBJ databases">
        <title>Genomic Encyclopedia of Type Strains, Phase IV (KMG-IV): sequencing the most valuable type-strain genomes for metagenomic binning, comparative biology and taxonomic classification.</title>
        <authorList>
            <person name="Goeker M."/>
        </authorList>
    </citation>
    <scope>NUCLEOTIDE SEQUENCE [LARGE SCALE GENOMIC DNA]</scope>
    <source>
        <strain evidence="1 2">DSM 29043</strain>
    </source>
</reference>
<evidence type="ECO:0000313" key="1">
    <source>
        <dbReference type="EMBL" id="NYH94310.1"/>
    </source>
</evidence>
<comment type="caution">
    <text evidence="1">The sequence shown here is derived from an EMBL/GenBank/DDBJ whole genome shotgun (WGS) entry which is preliminary data.</text>
</comment>
<dbReference type="Proteomes" id="UP000522081">
    <property type="component" value="Unassembled WGS sequence"/>
</dbReference>
<gene>
    <name evidence="1" type="ORF">FHS75_000615</name>
</gene>
<sequence length="322" mass="34180">MIDAVVTRNDADSLEAVIRHDLARGDAMAGTVVPILRHLLANDDSSLFGDEIIARVRGMTTDVASQLLDNLKSEGEGVERFEHDPAELASLGDTIIANSAFLTHVHGLALEWQLTERLQARIGLDPVLPPLLQALIAARDESIATIAMNFLTAQARFCQAQRRMRLPLSELPGDLLHAAIVAMRTIAEASSDSEAKARAAEQRIRGSFDESRTRLGLVSRLVSGMGGGAIAALSASHAGVATFLTALAMGAGQDRDAVALSTNESQCIRLALSLRCAGVKPAAIEEQFVLLHPEATLPEGFGSLGPDRAAAILSFGNYYPGE</sequence>
<proteinExistence type="predicted"/>
<dbReference type="EMBL" id="JACBZF010000001">
    <property type="protein sequence ID" value="NYH94310.1"/>
    <property type="molecule type" value="Genomic_DNA"/>
</dbReference>
<dbReference type="RefSeq" id="WP_179406240.1">
    <property type="nucleotide sequence ID" value="NZ_BMGF01000001.1"/>
</dbReference>
<evidence type="ECO:0000313" key="2">
    <source>
        <dbReference type="Proteomes" id="UP000522081"/>
    </source>
</evidence>
<dbReference type="AlphaFoldDB" id="A0A7Z0BUH6"/>
<organism evidence="1 2">
    <name type="scientific">Novosphingobium marinum</name>
    <dbReference type="NCBI Taxonomy" id="1514948"/>
    <lineage>
        <taxon>Bacteria</taxon>
        <taxon>Pseudomonadati</taxon>
        <taxon>Pseudomonadota</taxon>
        <taxon>Alphaproteobacteria</taxon>
        <taxon>Sphingomonadales</taxon>
        <taxon>Sphingomonadaceae</taxon>
        <taxon>Novosphingobium</taxon>
    </lineage>
</organism>
<accession>A0A7Z0BUH6</accession>